<comment type="caution">
    <text evidence="2">The sequence shown here is derived from an EMBL/GenBank/DDBJ whole genome shotgun (WGS) entry which is preliminary data.</text>
</comment>
<dbReference type="PANTHER" id="PTHR43283:SF7">
    <property type="entry name" value="BETA-LACTAMASE-RELATED DOMAIN-CONTAINING PROTEIN"/>
    <property type="match status" value="1"/>
</dbReference>
<dbReference type="PANTHER" id="PTHR43283">
    <property type="entry name" value="BETA-LACTAMASE-RELATED"/>
    <property type="match status" value="1"/>
</dbReference>
<dbReference type="Proteomes" id="UP000638648">
    <property type="component" value="Unassembled WGS sequence"/>
</dbReference>
<sequence>MDVRTETQLPHSTPEAQGVPSSAILDFVAAVEDQIDALHGFVLVRHGHIVAQGAWAPHGVDSQRTMFSLSKSFTSSGVGLAVADGRLSVDDPVLSFFPDEAPEQVSENLAKMRVRDLLTMTSGHDADTLPAIHRESDTNWAQTILAQPVDHEPGTHFVYNSGASYLLSTIVQRVTGERLLDYLRPRLLEPLGITDATWETCPRGINTGGWGLSIRLSEVARFGQMYLQGGAWRGQQVLPRAWVAEATARQVSNDNRTETDWRQGYGYQFWRARHGAYRGDGAFGQYCLVMPEQDAVLAIISGVSNMQAVLDLVWEHLLPAMGGAALPEDGETNVRLRGRLDALALPGPAGEPASSVAERISGTKYHVRAEQPTNQPARRVGLAGRQVETITLVAGPEEYRLTVADNLGVHEVVAATDEWRLGESSLLRGSDEPVAARAAWTDEGTCAIRVVLLRAPFIFTLTLGFEDEQVTLRAAGNVSFDAAEPVSVVGHRD</sequence>
<dbReference type="RefSeq" id="WP_192750696.1">
    <property type="nucleotide sequence ID" value="NZ_BAABJL010000147.1"/>
</dbReference>
<protein>
    <submittedName>
        <fullName evidence="2">CubicO group peptidase (Beta-lactamase class C family)</fullName>
    </submittedName>
</protein>
<accession>A0A927MTY9</accession>
<keyword evidence="3" id="KW-1185">Reference proteome</keyword>
<reference evidence="2" key="1">
    <citation type="submission" date="2020-10" db="EMBL/GenBank/DDBJ databases">
        <title>Sequencing the genomes of 1000 actinobacteria strains.</title>
        <authorList>
            <person name="Klenk H.-P."/>
        </authorList>
    </citation>
    <scope>NUCLEOTIDE SEQUENCE</scope>
    <source>
        <strain evidence="2">DSM 45354</strain>
    </source>
</reference>
<dbReference type="EMBL" id="JADBEM010000001">
    <property type="protein sequence ID" value="MBE1606594.1"/>
    <property type="molecule type" value="Genomic_DNA"/>
</dbReference>
<dbReference type="SUPFAM" id="SSF56601">
    <property type="entry name" value="beta-lactamase/transpeptidase-like"/>
    <property type="match status" value="1"/>
</dbReference>
<name>A0A927MTY9_9ACTN</name>
<dbReference type="InterPro" id="IPR012338">
    <property type="entry name" value="Beta-lactam/transpept-like"/>
</dbReference>
<evidence type="ECO:0000313" key="2">
    <source>
        <dbReference type="EMBL" id="MBE1606594.1"/>
    </source>
</evidence>
<gene>
    <name evidence="2" type="ORF">HEB94_003442</name>
</gene>
<evidence type="ECO:0000259" key="1">
    <source>
        <dbReference type="Pfam" id="PF00144"/>
    </source>
</evidence>
<organism evidence="2 3">
    <name type="scientific">Actinopolymorpha pittospori</name>
    <dbReference type="NCBI Taxonomy" id="648752"/>
    <lineage>
        <taxon>Bacteria</taxon>
        <taxon>Bacillati</taxon>
        <taxon>Actinomycetota</taxon>
        <taxon>Actinomycetes</taxon>
        <taxon>Propionibacteriales</taxon>
        <taxon>Actinopolymorphaceae</taxon>
        <taxon>Actinopolymorpha</taxon>
    </lineage>
</organism>
<feature type="domain" description="Beta-lactamase-related" evidence="1">
    <location>
        <begin position="41"/>
        <end position="301"/>
    </location>
</feature>
<dbReference type="AlphaFoldDB" id="A0A927MTY9"/>
<dbReference type="InterPro" id="IPR050789">
    <property type="entry name" value="Diverse_Enzym_Activities"/>
</dbReference>
<dbReference type="InterPro" id="IPR001466">
    <property type="entry name" value="Beta-lactam-related"/>
</dbReference>
<proteinExistence type="predicted"/>
<dbReference type="Pfam" id="PF00144">
    <property type="entry name" value="Beta-lactamase"/>
    <property type="match status" value="1"/>
</dbReference>
<evidence type="ECO:0000313" key="3">
    <source>
        <dbReference type="Proteomes" id="UP000638648"/>
    </source>
</evidence>
<dbReference type="Gene3D" id="3.40.710.10">
    <property type="entry name" value="DD-peptidase/beta-lactamase superfamily"/>
    <property type="match status" value="1"/>
</dbReference>